<name>A0A4Y2JWQ8_ARAVE</name>
<comment type="caution">
    <text evidence="2">The sequence shown here is derived from an EMBL/GenBank/DDBJ whole genome shotgun (WGS) entry which is preliminary data.</text>
</comment>
<keyword evidence="3" id="KW-1185">Reference proteome</keyword>
<accession>A0A4Y2JWQ8</accession>
<protein>
    <submittedName>
        <fullName evidence="2">Uncharacterized protein</fullName>
    </submittedName>
</protein>
<sequence length="81" mass="9330">MKNTSTLIQELIVLPECHLPILQLTGTPEGNDHLIQKEIEEKEVKRSLCQLNKAEVIKTKRNKPSKNSTKKKKVAKRHLDF</sequence>
<evidence type="ECO:0000256" key="1">
    <source>
        <dbReference type="SAM" id="MobiDB-lite"/>
    </source>
</evidence>
<reference evidence="2 3" key="1">
    <citation type="journal article" date="2019" name="Sci. Rep.">
        <title>Orb-weaving spider Araneus ventricosus genome elucidates the spidroin gene catalogue.</title>
        <authorList>
            <person name="Kono N."/>
            <person name="Nakamura H."/>
            <person name="Ohtoshi R."/>
            <person name="Moran D.A.P."/>
            <person name="Shinohara A."/>
            <person name="Yoshida Y."/>
            <person name="Fujiwara M."/>
            <person name="Mori M."/>
            <person name="Tomita M."/>
            <person name="Arakawa K."/>
        </authorList>
    </citation>
    <scope>NUCLEOTIDE SEQUENCE [LARGE SCALE GENOMIC DNA]</scope>
</reference>
<gene>
    <name evidence="2" type="ORF">AVEN_55755_1</name>
</gene>
<evidence type="ECO:0000313" key="3">
    <source>
        <dbReference type="Proteomes" id="UP000499080"/>
    </source>
</evidence>
<evidence type="ECO:0000313" key="2">
    <source>
        <dbReference type="EMBL" id="GBM94205.1"/>
    </source>
</evidence>
<dbReference type="Proteomes" id="UP000499080">
    <property type="component" value="Unassembled WGS sequence"/>
</dbReference>
<dbReference type="EMBL" id="BGPR01003947">
    <property type="protein sequence ID" value="GBM94205.1"/>
    <property type="molecule type" value="Genomic_DNA"/>
</dbReference>
<feature type="compositionally biased region" description="Basic residues" evidence="1">
    <location>
        <begin position="59"/>
        <end position="81"/>
    </location>
</feature>
<dbReference type="AlphaFoldDB" id="A0A4Y2JWQ8"/>
<proteinExistence type="predicted"/>
<organism evidence="2 3">
    <name type="scientific">Araneus ventricosus</name>
    <name type="common">Orbweaver spider</name>
    <name type="synonym">Epeira ventricosa</name>
    <dbReference type="NCBI Taxonomy" id="182803"/>
    <lineage>
        <taxon>Eukaryota</taxon>
        <taxon>Metazoa</taxon>
        <taxon>Ecdysozoa</taxon>
        <taxon>Arthropoda</taxon>
        <taxon>Chelicerata</taxon>
        <taxon>Arachnida</taxon>
        <taxon>Araneae</taxon>
        <taxon>Araneomorphae</taxon>
        <taxon>Entelegynae</taxon>
        <taxon>Araneoidea</taxon>
        <taxon>Araneidae</taxon>
        <taxon>Araneus</taxon>
    </lineage>
</organism>
<feature type="region of interest" description="Disordered" evidence="1">
    <location>
        <begin position="57"/>
        <end position="81"/>
    </location>
</feature>